<protein>
    <submittedName>
        <fullName evidence="1">Uncharacterized protein</fullName>
    </submittedName>
</protein>
<keyword evidence="2" id="KW-1185">Reference proteome</keyword>
<organism evidence="1 2">
    <name type="scientific">Melipona bicolor</name>
    <dbReference type="NCBI Taxonomy" id="60889"/>
    <lineage>
        <taxon>Eukaryota</taxon>
        <taxon>Metazoa</taxon>
        <taxon>Ecdysozoa</taxon>
        <taxon>Arthropoda</taxon>
        <taxon>Hexapoda</taxon>
        <taxon>Insecta</taxon>
        <taxon>Pterygota</taxon>
        <taxon>Neoptera</taxon>
        <taxon>Endopterygota</taxon>
        <taxon>Hymenoptera</taxon>
        <taxon>Apocrita</taxon>
        <taxon>Aculeata</taxon>
        <taxon>Apoidea</taxon>
        <taxon>Anthophila</taxon>
        <taxon>Apidae</taxon>
        <taxon>Melipona</taxon>
    </lineage>
</organism>
<proteinExistence type="predicted"/>
<dbReference type="Proteomes" id="UP001177670">
    <property type="component" value="Unassembled WGS sequence"/>
</dbReference>
<feature type="non-terminal residue" evidence="1">
    <location>
        <position position="1"/>
    </location>
</feature>
<dbReference type="AlphaFoldDB" id="A0AA40G9D0"/>
<accession>A0AA40G9D0</accession>
<evidence type="ECO:0000313" key="2">
    <source>
        <dbReference type="Proteomes" id="UP001177670"/>
    </source>
</evidence>
<dbReference type="EMBL" id="JAHYIQ010000003">
    <property type="protein sequence ID" value="KAK1133544.1"/>
    <property type="molecule type" value="Genomic_DNA"/>
</dbReference>
<reference evidence="1" key="1">
    <citation type="submission" date="2021-10" db="EMBL/GenBank/DDBJ databases">
        <title>Melipona bicolor Genome sequencing and assembly.</title>
        <authorList>
            <person name="Araujo N.S."/>
            <person name="Arias M.C."/>
        </authorList>
    </citation>
    <scope>NUCLEOTIDE SEQUENCE</scope>
    <source>
        <strain evidence="1">USP_2M_L1-L4_2017</strain>
        <tissue evidence="1">Whole body</tissue>
    </source>
</reference>
<sequence>NRNKSKKDRGTMYEARVVDPHSLASMELNEYEAGKRSWNTSINNKFVKLKDDYVILPHNGNMVSISRATFADGSSMPCMRINSTLNVVNFA</sequence>
<gene>
    <name evidence="1" type="ORF">K0M31_011348</name>
</gene>
<name>A0AA40G9D0_9HYME</name>
<evidence type="ECO:0000313" key="1">
    <source>
        <dbReference type="EMBL" id="KAK1133544.1"/>
    </source>
</evidence>
<comment type="caution">
    <text evidence="1">The sequence shown here is derived from an EMBL/GenBank/DDBJ whole genome shotgun (WGS) entry which is preliminary data.</text>
</comment>